<dbReference type="STRING" id="457570.Nther_1848"/>
<dbReference type="EMBL" id="CP001034">
    <property type="protein sequence ID" value="ACB85420.1"/>
    <property type="molecule type" value="Genomic_DNA"/>
</dbReference>
<dbReference type="CDD" id="cd00009">
    <property type="entry name" value="AAA"/>
    <property type="match status" value="1"/>
</dbReference>
<dbReference type="SUPFAM" id="SSF46689">
    <property type="entry name" value="Homeodomain-like"/>
    <property type="match status" value="1"/>
</dbReference>
<dbReference type="InterPro" id="IPR025662">
    <property type="entry name" value="Sigma_54_int_dom_ATP-bd_1"/>
</dbReference>
<keyword evidence="2" id="KW-0067">ATP-binding</keyword>
<dbReference type="eggNOG" id="COG3829">
    <property type="taxonomic scope" value="Bacteria"/>
</dbReference>
<evidence type="ECO:0000313" key="7">
    <source>
        <dbReference type="EMBL" id="ACB85420.1"/>
    </source>
</evidence>
<evidence type="ECO:0000256" key="4">
    <source>
        <dbReference type="ARBA" id="ARBA00023125"/>
    </source>
</evidence>
<reference evidence="7 8" key="1">
    <citation type="submission" date="2008-04" db="EMBL/GenBank/DDBJ databases">
        <title>Complete sequence of chromosome of Natranaerobius thermophilus JW/NM-WN-LF.</title>
        <authorList>
            <consortium name="US DOE Joint Genome Institute"/>
            <person name="Copeland A."/>
            <person name="Lucas S."/>
            <person name="Lapidus A."/>
            <person name="Glavina del Rio T."/>
            <person name="Dalin E."/>
            <person name="Tice H."/>
            <person name="Bruce D."/>
            <person name="Goodwin L."/>
            <person name="Pitluck S."/>
            <person name="Chertkov O."/>
            <person name="Brettin T."/>
            <person name="Detter J.C."/>
            <person name="Han C."/>
            <person name="Kuske C.R."/>
            <person name="Schmutz J."/>
            <person name="Larimer F."/>
            <person name="Land M."/>
            <person name="Hauser L."/>
            <person name="Kyrpides N."/>
            <person name="Lykidis A."/>
            <person name="Mesbah N.M."/>
            <person name="Wiegel J."/>
        </authorList>
    </citation>
    <scope>NUCLEOTIDE SEQUENCE [LARGE SCALE GENOMIC DNA]</scope>
    <source>
        <strain evidence="8">ATCC BAA-1301 / DSM 18059 / JW/NM-WN-LF</strain>
    </source>
</reference>
<dbReference type="InterPro" id="IPR003593">
    <property type="entry name" value="AAA+_ATPase"/>
</dbReference>
<dbReference type="PROSITE" id="PS00676">
    <property type="entry name" value="SIGMA54_INTERACT_2"/>
    <property type="match status" value="1"/>
</dbReference>
<dbReference type="InterPro" id="IPR027417">
    <property type="entry name" value="P-loop_NTPase"/>
</dbReference>
<dbReference type="SUPFAM" id="SSF52540">
    <property type="entry name" value="P-loop containing nucleoside triphosphate hydrolases"/>
    <property type="match status" value="1"/>
</dbReference>
<dbReference type="KEGG" id="nth:Nther_1848"/>
<dbReference type="Gene3D" id="3.40.50.300">
    <property type="entry name" value="P-loop containing nucleotide triphosphate hydrolases"/>
    <property type="match status" value="1"/>
</dbReference>
<dbReference type="InterPro" id="IPR025943">
    <property type="entry name" value="Sigma_54_int_dom_ATP-bd_2"/>
</dbReference>
<dbReference type="Gene3D" id="1.10.10.60">
    <property type="entry name" value="Homeodomain-like"/>
    <property type="match status" value="1"/>
</dbReference>
<dbReference type="PROSITE" id="PS00675">
    <property type="entry name" value="SIGMA54_INTERACT_1"/>
    <property type="match status" value="1"/>
</dbReference>
<sequence>MGKHLLEVYPWLTEKTSTALTVLRTGQAIINQPQVMELSDGTNVNSINTAFPLKNKDGILGVVFLSNNINTINSTSGSNYTKPKRQRLGAKYTFDDIITQNEGILNIINKLKKVSRNNSNIFIYGETGTGKELFVHAIHNASNRANKPFISQNCAAIPESLMESLIFGTTAGSFTGSTDKKGLFELANGGTIYLDEINSMPLTLQSKLLRVLEDGKVRRIGGKTEYETDVRIIASTNEAPDYLLRTNKLREDLFYRLSVVNVEIPPLRERKDDIEYLYDFFIKDFNATFGEHVDGIDSQVRHIFMDYDWPGNIRELKNCIEGAFNSVEGTIIQLKDMPSYISKKARSCAENSKNQCDSNIQDRINENFLSHNELSLKKNQETLEKNLIKKALKESKNNITQAAKLLEVPRQSVYNKIKKYNIEL</sequence>
<dbReference type="GO" id="GO:0005524">
    <property type="term" value="F:ATP binding"/>
    <property type="evidence" value="ECO:0007669"/>
    <property type="project" value="UniProtKB-KW"/>
</dbReference>
<dbReference type="SMART" id="SM00382">
    <property type="entry name" value="AAA"/>
    <property type="match status" value="1"/>
</dbReference>
<accession>B2A603</accession>
<dbReference type="PROSITE" id="PS00688">
    <property type="entry name" value="SIGMA54_INTERACT_3"/>
    <property type="match status" value="1"/>
</dbReference>
<dbReference type="AlphaFoldDB" id="B2A603"/>
<feature type="domain" description="Sigma-54 factor interaction" evidence="6">
    <location>
        <begin position="97"/>
        <end position="325"/>
    </location>
</feature>
<dbReference type="Pfam" id="PF00158">
    <property type="entry name" value="Sigma54_activat"/>
    <property type="match status" value="1"/>
</dbReference>
<evidence type="ECO:0000256" key="5">
    <source>
        <dbReference type="ARBA" id="ARBA00023163"/>
    </source>
</evidence>
<dbReference type="HOGENOM" id="CLU_000445_8_1_9"/>
<gene>
    <name evidence="7" type="ordered locus">Nther_1848</name>
</gene>
<dbReference type="FunFam" id="3.40.50.300:FF:000006">
    <property type="entry name" value="DNA-binding transcriptional regulator NtrC"/>
    <property type="match status" value="1"/>
</dbReference>
<dbReference type="Pfam" id="PF02954">
    <property type="entry name" value="HTH_8"/>
    <property type="match status" value="1"/>
</dbReference>
<dbReference type="Gene3D" id="1.10.8.60">
    <property type="match status" value="1"/>
</dbReference>
<dbReference type="InterPro" id="IPR002078">
    <property type="entry name" value="Sigma_54_int"/>
</dbReference>
<protein>
    <submittedName>
        <fullName evidence="7">Putative sigma54 specific transcriptional regulator</fullName>
    </submittedName>
</protein>
<keyword evidence="5" id="KW-0804">Transcription</keyword>
<dbReference type="Pfam" id="PF25601">
    <property type="entry name" value="AAA_lid_14"/>
    <property type="match status" value="1"/>
</dbReference>
<dbReference type="GO" id="GO:0043565">
    <property type="term" value="F:sequence-specific DNA binding"/>
    <property type="evidence" value="ECO:0007669"/>
    <property type="project" value="InterPro"/>
</dbReference>
<dbReference type="GO" id="GO:0006355">
    <property type="term" value="P:regulation of DNA-templated transcription"/>
    <property type="evidence" value="ECO:0007669"/>
    <property type="project" value="InterPro"/>
</dbReference>
<name>B2A603_NATTJ</name>
<evidence type="ECO:0000256" key="3">
    <source>
        <dbReference type="ARBA" id="ARBA00023015"/>
    </source>
</evidence>
<evidence type="ECO:0000313" key="8">
    <source>
        <dbReference type="Proteomes" id="UP000001683"/>
    </source>
</evidence>
<dbReference type="Proteomes" id="UP000001683">
    <property type="component" value="Chromosome"/>
</dbReference>
<evidence type="ECO:0000256" key="2">
    <source>
        <dbReference type="ARBA" id="ARBA00022840"/>
    </source>
</evidence>
<evidence type="ECO:0000259" key="6">
    <source>
        <dbReference type="PROSITE" id="PS50045"/>
    </source>
</evidence>
<dbReference type="PANTHER" id="PTHR32071:SF74">
    <property type="entry name" value="TRANSCRIPTIONAL ACTIVATOR ROCR"/>
    <property type="match status" value="1"/>
</dbReference>
<keyword evidence="8" id="KW-1185">Reference proteome</keyword>
<dbReference type="InterPro" id="IPR058031">
    <property type="entry name" value="AAA_lid_NorR"/>
</dbReference>
<proteinExistence type="predicted"/>
<dbReference type="PRINTS" id="PR01590">
    <property type="entry name" value="HTHFIS"/>
</dbReference>
<dbReference type="InParanoid" id="B2A603"/>
<dbReference type="InterPro" id="IPR009057">
    <property type="entry name" value="Homeodomain-like_sf"/>
</dbReference>
<reference evidence="7 8" key="2">
    <citation type="journal article" date="2011" name="J. Bacteriol.">
        <title>Complete genome sequence of the anaerobic, halophilic alkalithermophile Natranaerobius thermophilus JW/NM-WN-LF.</title>
        <authorList>
            <person name="Zhao B."/>
            <person name="Mesbah N.M."/>
            <person name="Dalin E."/>
            <person name="Goodwin L."/>
            <person name="Nolan M."/>
            <person name="Pitluck S."/>
            <person name="Chertkov O."/>
            <person name="Brettin T.S."/>
            <person name="Han J."/>
            <person name="Larimer F.W."/>
            <person name="Land M.L."/>
            <person name="Hauser L."/>
            <person name="Kyrpides N."/>
            <person name="Wiegel J."/>
        </authorList>
    </citation>
    <scope>NUCLEOTIDE SEQUENCE [LARGE SCALE GENOMIC DNA]</scope>
    <source>
        <strain evidence="8">ATCC BAA-1301 / DSM 18059 / JW/NM-WN-LF</strain>
    </source>
</reference>
<dbReference type="InterPro" id="IPR002197">
    <property type="entry name" value="HTH_Fis"/>
</dbReference>
<dbReference type="PANTHER" id="PTHR32071">
    <property type="entry name" value="TRANSCRIPTIONAL REGULATORY PROTEIN"/>
    <property type="match status" value="1"/>
</dbReference>
<organism evidence="7 8">
    <name type="scientific">Natranaerobius thermophilus (strain ATCC BAA-1301 / DSM 18059 / JW/NM-WN-LF)</name>
    <dbReference type="NCBI Taxonomy" id="457570"/>
    <lineage>
        <taxon>Bacteria</taxon>
        <taxon>Bacillati</taxon>
        <taxon>Bacillota</taxon>
        <taxon>Clostridia</taxon>
        <taxon>Natranaerobiales</taxon>
        <taxon>Natranaerobiaceae</taxon>
        <taxon>Natranaerobius</taxon>
    </lineage>
</organism>
<dbReference type="InterPro" id="IPR025944">
    <property type="entry name" value="Sigma_54_int_dom_CS"/>
</dbReference>
<dbReference type="PROSITE" id="PS50045">
    <property type="entry name" value="SIGMA54_INTERACT_4"/>
    <property type="match status" value="1"/>
</dbReference>
<keyword evidence="1" id="KW-0547">Nucleotide-binding</keyword>
<keyword evidence="4" id="KW-0238">DNA-binding</keyword>
<evidence type="ECO:0000256" key="1">
    <source>
        <dbReference type="ARBA" id="ARBA00022741"/>
    </source>
</evidence>
<keyword evidence="3" id="KW-0805">Transcription regulation</keyword>